<dbReference type="AlphaFoldDB" id="A0A1F5TSD8"/>
<evidence type="ECO:0000313" key="1">
    <source>
        <dbReference type="EMBL" id="OGF41886.1"/>
    </source>
</evidence>
<reference evidence="1 2" key="1">
    <citation type="journal article" date="2016" name="Nat. Commun.">
        <title>Thousands of microbial genomes shed light on interconnected biogeochemical processes in an aquifer system.</title>
        <authorList>
            <person name="Anantharaman K."/>
            <person name="Brown C.T."/>
            <person name="Hug L.A."/>
            <person name="Sharon I."/>
            <person name="Castelle C.J."/>
            <person name="Probst A.J."/>
            <person name="Thomas B.C."/>
            <person name="Singh A."/>
            <person name="Wilkins M.J."/>
            <person name="Karaoz U."/>
            <person name="Brodie E.L."/>
            <person name="Williams K.H."/>
            <person name="Hubbard S.S."/>
            <person name="Banfield J.F."/>
        </authorList>
    </citation>
    <scope>NUCLEOTIDE SEQUENCE [LARGE SCALE GENOMIC DNA]</scope>
</reference>
<evidence type="ECO:0000313" key="2">
    <source>
        <dbReference type="Proteomes" id="UP000177579"/>
    </source>
</evidence>
<organism evidence="1 2">
    <name type="scientific">Candidatus Falkowbacteria bacterium RIFOXYD2_FULL_34_120</name>
    <dbReference type="NCBI Taxonomy" id="1798007"/>
    <lineage>
        <taxon>Bacteria</taxon>
        <taxon>Candidatus Falkowiibacteriota</taxon>
    </lineage>
</organism>
<name>A0A1F5TSD8_9BACT</name>
<dbReference type="EMBL" id="MFGO01000003">
    <property type="protein sequence ID" value="OGF41886.1"/>
    <property type="molecule type" value="Genomic_DNA"/>
</dbReference>
<sequence>MTEKKKVMTEKLMKVAMFERLFEKLKLKDVDRFLLQSGFISLNDKYVVKFSCVDHEEKNIVPNQEVAIRIISNTHTGLKIFWEIYKKHQDLEKEECIRELNERLPEWLDANFTTIGEEIVSLHK</sequence>
<comment type="caution">
    <text evidence="1">The sequence shown here is derived from an EMBL/GenBank/DDBJ whole genome shotgun (WGS) entry which is preliminary data.</text>
</comment>
<accession>A0A1F5TSD8</accession>
<proteinExistence type="predicted"/>
<dbReference type="Proteomes" id="UP000177579">
    <property type="component" value="Unassembled WGS sequence"/>
</dbReference>
<gene>
    <name evidence="1" type="ORF">A2531_00815</name>
</gene>
<protein>
    <submittedName>
        <fullName evidence="1">Uncharacterized protein</fullName>
    </submittedName>
</protein>